<dbReference type="CDD" id="cd02440">
    <property type="entry name" value="AdoMet_MTases"/>
    <property type="match status" value="1"/>
</dbReference>
<feature type="domain" description="Methyltransferase" evidence="1">
    <location>
        <begin position="42"/>
        <end position="106"/>
    </location>
</feature>
<protein>
    <recommendedName>
        <fullName evidence="1">Methyltransferase domain-containing protein</fullName>
    </recommendedName>
</protein>
<name>A0A0B8PMC6_9VIBR</name>
<dbReference type="EMBL" id="BBSA01000012">
    <property type="protein sequence ID" value="GAM64288.1"/>
    <property type="molecule type" value="Genomic_DNA"/>
</dbReference>
<organism evidence="2 3">
    <name type="scientific">Vibrio ishigakensis</name>
    <dbReference type="NCBI Taxonomy" id="1481914"/>
    <lineage>
        <taxon>Bacteria</taxon>
        <taxon>Pseudomonadati</taxon>
        <taxon>Pseudomonadota</taxon>
        <taxon>Gammaproteobacteria</taxon>
        <taxon>Vibrionales</taxon>
        <taxon>Vibrionaceae</taxon>
        <taxon>Vibrio</taxon>
    </lineage>
</organism>
<dbReference type="Gene3D" id="3.40.50.150">
    <property type="entry name" value="Vaccinia Virus protein VP39"/>
    <property type="match status" value="1"/>
</dbReference>
<proteinExistence type="predicted"/>
<dbReference type="SUPFAM" id="SSF53335">
    <property type="entry name" value="S-adenosyl-L-methionine-dependent methyltransferases"/>
    <property type="match status" value="1"/>
</dbReference>
<sequence length="137" mass="14874">MNDLDLLIQLHITQDRQGPGSEQDTMLAAKLAGLDSKQDLKIADIGCGTGTASLDLAKNLNCEVTSVDFLPEFIEKLTSRATEANVSDKITPVVGDMSDLPLRNRALTCFGLRVRFTISALKPVFVTGVNILSREVR</sequence>
<evidence type="ECO:0000259" key="1">
    <source>
        <dbReference type="Pfam" id="PF13649"/>
    </source>
</evidence>
<reference evidence="2 3" key="2">
    <citation type="submission" date="2015-01" db="EMBL/GenBank/DDBJ databases">
        <authorList>
            <consortium name="NBRP consortium"/>
            <person name="Sawabe T."/>
            <person name="Meirelles P."/>
            <person name="Feng G."/>
            <person name="Sayaka M."/>
            <person name="Hattori M."/>
            <person name="Ohkuma M."/>
        </authorList>
    </citation>
    <scope>NUCLEOTIDE SEQUENCE [LARGE SCALE GENOMIC DNA]</scope>
    <source>
        <strain evidence="2 3">JCM19232</strain>
    </source>
</reference>
<evidence type="ECO:0000313" key="2">
    <source>
        <dbReference type="EMBL" id="GAM64288.1"/>
    </source>
</evidence>
<dbReference type="AlphaFoldDB" id="A0A0B8PMC6"/>
<dbReference type="Proteomes" id="UP000031670">
    <property type="component" value="Unassembled WGS sequence"/>
</dbReference>
<dbReference type="InterPro" id="IPR041698">
    <property type="entry name" value="Methyltransf_25"/>
</dbReference>
<dbReference type="Pfam" id="PF13649">
    <property type="entry name" value="Methyltransf_25"/>
    <property type="match status" value="1"/>
</dbReference>
<accession>A0A0B8PMC6</accession>
<reference evidence="2 3" key="1">
    <citation type="submission" date="2015-01" db="EMBL/GenBank/DDBJ databases">
        <title>Vibrio sp. C5 JCM 19232 whole genome shotgun sequence.</title>
        <authorList>
            <person name="Sawabe T."/>
            <person name="Meirelles P."/>
            <person name="Feng G."/>
            <person name="Sayaka M."/>
            <person name="Hattori M."/>
            <person name="Ohkuma M."/>
        </authorList>
    </citation>
    <scope>NUCLEOTIDE SEQUENCE [LARGE SCALE GENOMIC DNA]</scope>
    <source>
        <strain evidence="2 3">JCM19232</strain>
    </source>
</reference>
<gene>
    <name evidence="2" type="ORF">JCM19232_958</name>
</gene>
<evidence type="ECO:0000313" key="3">
    <source>
        <dbReference type="Proteomes" id="UP000031670"/>
    </source>
</evidence>
<comment type="caution">
    <text evidence="2">The sequence shown here is derived from an EMBL/GenBank/DDBJ whole genome shotgun (WGS) entry which is preliminary data.</text>
</comment>
<dbReference type="InterPro" id="IPR029063">
    <property type="entry name" value="SAM-dependent_MTases_sf"/>
</dbReference>